<dbReference type="Pfam" id="PF04978">
    <property type="entry name" value="MST"/>
    <property type="match status" value="1"/>
</dbReference>
<dbReference type="InterPro" id="IPR034660">
    <property type="entry name" value="DinB/YfiT-like"/>
</dbReference>
<dbReference type="Gene3D" id="1.20.120.450">
    <property type="entry name" value="dinb family like domain"/>
    <property type="match status" value="1"/>
</dbReference>
<accession>A0A939C1B6</accession>
<reference evidence="2" key="1">
    <citation type="submission" date="2021-01" db="EMBL/GenBank/DDBJ databases">
        <title>KCTC 19127 draft genome.</title>
        <authorList>
            <person name="An D."/>
        </authorList>
    </citation>
    <scope>NUCLEOTIDE SEQUENCE</scope>
    <source>
        <strain evidence="2">KCTC 19127</strain>
    </source>
</reference>
<gene>
    <name evidence="2" type="ORF">JL107_02415</name>
</gene>
<evidence type="ECO:0000313" key="2">
    <source>
        <dbReference type="EMBL" id="MBM9475290.1"/>
    </source>
</evidence>
<feature type="region of interest" description="Disordered" evidence="1">
    <location>
        <begin position="1"/>
        <end position="21"/>
    </location>
</feature>
<dbReference type="Proteomes" id="UP000663801">
    <property type="component" value="Unassembled WGS sequence"/>
</dbReference>
<comment type="caution">
    <text evidence="2">The sequence shown here is derived from an EMBL/GenBank/DDBJ whole genome shotgun (WGS) entry which is preliminary data.</text>
</comment>
<dbReference type="RefSeq" id="WP_205255451.1">
    <property type="nucleotide sequence ID" value="NZ_BAAAPV010000001.1"/>
</dbReference>
<dbReference type="EMBL" id="JAERWL010000003">
    <property type="protein sequence ID" value="MBM9475290.1"/>
    <property type="molecule type" value="Genomic_DNA"/>
</dbReference>
<evidence type="ECO:0000256" key="1">
    <source>
        <dbReference type="SAM" id="MobiDB-lite"/>
    </source>
</evidence>
<dbReference type="SUPFAM" id="SSF109854">
    <property type="entry name" value="DinB/YfiT-like putative metalloenzymes"/>
    <property type="match status" value="1"/>
</dbReference>
<sequence>MTTTSASTPDATPPWEPPLAGSDVEQVVASLDRMRWTFRWKAGGLDAAGLDTRIGASELTLGGLLKHLAFVEHEKFGVNLVEAGYGPPWSEGDWSQGPGWIFTSAAQDTPAELYALWDGEVARARERLAGVLADGDLDQPVPGMADDEGHHPSLRRLLCDLIEEYGRHTGHADLLREAVDGLVGEDPPAGWRP</sequence>
<organism evidence="2 3">
    <name type="scientific">Nakamurella flavida</name>
    <dbReference type="NCBI Taxonomy" id="363630"/>
    <lineage>
        <taxon>Bacteria</taxon>
        <taxon>Bacillati</taxon>
        <taxon>Actinomycetota</taxon>
        <taxon>Actinomycetes</taxon>
        <taxon>Nakamurellales</taxon>
        <taxon>Nakamurellaceae</taxon>
        <taxon>Nakamurella</taxon>
    </lineage>
</organism>
<dbReference type="InterPro" id="IPR007061">
    <property type="entry name" value="MST-like"/>
</dbReference>
<keyword evidence="3" id="KW-1185">Reference proteome</keyword>
<name>A0A939C1B6_9ACTN</name>
<evidence type="ECO:0000313" key="3">
    <source>
        <dbReference type="Proteomes" id="UP000663801"/>
    </source>
</evidence>
<feature type="compositionally biased region" description="Low complexity" evidence="1">
    <location>
        <begin position="1"/>
        <end position="10"/>
    </location>
</feature>
<protein>
    <submittedName>
        <fullName evidence="2">DUF664 domain-containing protein</fullName>
    </submittedName>
</protein>
<proteinExistence type="predicted"/>
<dbReference type="AlphaFoldDB" id="A0A939C1B6"/>